<dbReference type="PANTHER" id="PTHR31672">
    <property type="entry name" value="BNACNNG10540D PROTEIN"/>
    <property type="match status" value="1"/>
</dbReference>
<dbReference type="PANTHER" id="PTHR31672:SF13">
    <property type="entry name" value="F-BOX PROTEIN CPR30-LIKE"/>
    <property type="match status" value="1"/>
</dbReference>
<dbReference type="InterPro" id="IPR036047">
    <property type="entry name" value="F-box-like_dom_sf"/>
</dbReference>
<organism evidence="2 3">
    <name type="scientific">Platanthera zijinensis</name>
    <dbReference type="NCBI Taxonomy" id="2320716"/>
    <lineage>
        <taxon>Eukaryota</taxon>
        <taxon>Viridiplantae</taxon>
        <taxon>Streptophyta</taxon>
        <taxon>Embryophyta</taxon>
        <taxon>Tracheophyta</taxon>
        <taxon>Spermatophyta</taxon>
        <taxon>Magnoliopsida</taxon>
        <taxon>Liliopsida</taxon>
        <taxon>Asparagales</taxon>
        <taxon>Orchidaceae</taxon>
        <taxon>Orchidoideae</taxon>
        <taxon>Orchideae</taxon>
        <taxon>Orchidinae</taxon>
        <taxon>Platanthera</taxon>
    </lineage>
</organism>
<proteinExistence type="predicted"/>
<evidence type="ECO:0000313" key="2">
    <source>
        <dbReference type="EMBL" id="KAK8942494.1"/>
    </source>
</evidence>
<reference evidence="2 3" key="1">
    <citation type="journal article" date="2022" name="Nat. Plants">
        <title>Genomes of leafy and leafless Platanthera orchids illuminate the evolution of mycoheterotrophy.</title>
        <authorList>
            <person name="Li M.H."/>
            <person name="Liu K.W."/>
            <person name="Li Z."/>
            <person name="Lu H.C."/>
            <person name="Ye Q.L."/>
            <person name="Zhang D."/>
            <person name="Wang J.Y."/>
            <person name="Li Y.F."/>
            <person name="Zhong Z.M."/>
            <person name="Liu X."/>
            <person name="Yu X."/>
            <person name="Liu D.K."/>
            <person name="Tu X.D."/>
            <person name="Liu B."/>
            <person name="Hao Y."/>
            <person name="Liao X.Y."/>
            <person name="Jiang Y.T."/>
            <person name="Sun W.H."/>
            <person name="Chen J."/>
            <person name="Chen Y.Q."/>
            <person name="Ai Y."/>
            <person name="Zhai J.W."/>
            <person name="Wu S.S."/>
            <person name="Zhou Z."/>
            <person name="Hsiao Y.Y."/>
            <person name="Wu W.L."/>
            <person name="Chen Y.Y."/>
            <person name="Lin Y.F."/>
            <person name="Hsu J.L."/>
            <person name="Li C.Y."/>
            <person name="Wang Z.W."/>
            <person name="Zhao X."/>
            <person name="Zhong W.Y."/>
            <person name="Ma X.K."/>
            <person name="Ma L."/>
            <person name="Huang J."/>
            <person name="Chen G.Z."/>
            <person name="Huang M.Z."/>
            <person name="Huang L."/>
            <person name="Peng D.H."/>
            <person name="Luo Y.B."/>
            <person name="Zou S.Q."/>
            <person name="Chen S.P."/>
            <person name="Lan S."/>
            <person name="Tsai W.C."/>
            <person name="Van de Peer Y."/>
            <person name="Liu Z.J."/>
        </authorList>
    </citation>
    <scope>NUCLEOTIDE SEQUENCE [LARGE SCALE GENOMIC DNA]</scope>
    <source>
        <strain evidence="2">Lor287</strain>
    </source>
</reference>
<dbReference type="EMBL" id="JBBWWQ010000007">
    <property type="protein sequence ID" value="KAK8942494.1"/>
    <property type="molecule type" value="Genomic_DNA"/>
</dbReference>
<evidence type="ECO:0000313" key="3">
    <source>
        <dbReference type="Proteomes" id="UP001418222"/>
    </source>
</evidence>
<dbReference type="InterPro" id="IPR017451">
    <property type="entry name" value="F-box-assoc_interact_dom"/>
</dbReference>
<evidence type="ECO:0000259" key="1">
    <source>
        <dbReference type="SMART" id="SM00256"/>
    </source>
</evidence>
<dbReference type="InterPro" id="IPR013187">
    <property type="entry name" value="F-box-assoc_dom_typ3"/>
</dbReference>
<dbReference type="InterPro" id="IPR001810">
    <property type="entry name" value="F-box_dom"/>
</dbReference>
<dbReference type="SUPFAM" id="SSF81383">
    <property type="entry name" value="F-box domain"/>
    <property type="match status" value="1"/>
</dbReference>
<feature type="domain" description="F-box" evidence="1">
    <location>
        <begin position="34"/>
        <end position="74"/>
    </location>
</feature>
<protein>
    <submittedName>
        <fullName evidence="2">F-box/kelch-repeat protein</fullName>
    </submittedName>
</protein>
<dbReference type="Pfam" id="PF08268">
    <property type="entry name" value="FBA_3"/>
    <property type="match status" value="1"/>
</dbReference>
<accession>A0AAP0G7G7</accession>
<gene>
    <name evidence="2" type="ORF">KSP39_PZI009434</name>
</gene>
<name>A0AAP0G7G7_9ASPA</name>
<sequence length="394" mass="44654">MKMLKMMKLEKTKRHAMKKTAETSKKKIGVYIYIPGDIFSEILLRLPARSLGKFRCVCKSRLSITSNTAFVRSNAQLNRITRPSVIVEDLTPPRKICLNFGDANSDQSPIENYQQPTKSIPKHSCAIASCDGLVCLMRITYGSIIQLYVINPLTGQSIALPIDHFQLVCNPGFYFHRSTSKYRLIRVPDANSMRASEVLVVGESSWRPIPGNIPAIFHCPNPLNLNGNIYWLAFSRSTSPSQDKVVIFDQEQEVYSVVSLPPWLVAIFGHDLFDFNGDLGLLVVNMDNTIDVWIMEVNFWIKRYSVNYAQIHGCSSRLASWWFLGGAVIIRDGELLVKLSSECQCRAQPYYKPQHYLVRWNLKSGALVAQQMMAAQGSLYYSIFSYTETLTNPE</sequence>
<dbReference type="Proteomes" id="UP001418222">
    <property type="component" value="Unassembled WGS sequence"/>
</dbReference>
<dbReference type="AlphaFoldDB" id="A0AAP0G7G7"/>
<dbReference type="SMART" id="SM00256">
    <property type="entry name" value="FBOX"/>
    <property type="match status" value="1"/>
</dbReference>
<dbReference type="InterPro" id="IPR050796">
    <property type="entry name" value="SCF_F-box_component"/>
</dbReference>
<dbReference type="NCBIfam" id="TIGR01640">
    <property type="entry name" value="F_box_assoc_1"/>
    <property type="match status" value="1"/>
</dbReference>
<keyword evidence="3" id="KW-1185">Reference proteome</keyword>
<comment type="caution">
    <text evidence="2">The sequence shown here is derived from an EMBL/GenBank/DDBJ whole genome shotgun (WGS) entry which is preliminary data.</text>
</comment>